<evidence type="ECO:0000256" key="3">
    <source>
        <dbReference type="ARBA" id="ARBA00039118"/>
    </source>
</evidence>
<comment type="catalytic activity">
    <reaction evidence="4">
        <text>a monoamide of a dicarboxylate + H2O = a dicarboxylate + NH4(+)</text>
        <dbReference type="Rhea" id="RHEA:11716"/>
        <dbReference type="ChEBI" id="CHEBI:15377"/>
        <dbReference type="ChEBI" id="CHEBI:28938"/>
        <dbReference type="ChEBI" id="CHEBI:28965"/>
        <dbReference type="ChEBI" id="CHEBI:77450"/>
        <dbReference type="EC" id="3.5.1.3"/>
    </reaction>
</comment>
<evidence type="ECO:0000313" key="7">
    <source>
        <dbReference type="EMBL" id="SEE49282.1"/>
    </source>
</evidence>
<reference evidence="7 8" key="1">
    <citation type="submission" date="2016-10" db="EMBL/GenBank/DDBJ databases">
        <authorList>
            <person name="de Groot N.N."/>
        </authorList>
    </citation>
    <scope>NUCLEOTIDE SEQUENCE [LARGE SCALE GENOMIC DNA]</scope>
    <source>
        <strain evidence="7 8">DSM 23553</strain>
    </source>
</reference>
<feature type="domain" description="CN hydrolase" evidence="6">
    <location>
        <begin position="27"/>
        <end position="262"/>
    </location>
</feature>
<dbReference type="EMBL" id="FNUG01000001">
    <property type="protein sequence ID" value="SEE49282.1"/>
    <property type="molecule type" value="Genomic_DNA"/>
</dbReference>
<evidence type="ECO:0000256" key="1">
    <source>
        <dbReference type="ARBA" id="ARBA00010613"/>
    </source>
</evidence>
<sequence length="281" mass="32237">MHCLQAFNMHLAASAEFLIHLRMAQNLKTALLQVDLVWEDIEANKKIFEEKIKALSADVDLIVLPEMFTTGFSMNAEELAEPPTGPSFEWMRQMASEKDAAVTGSVITSEKGNFYNRLYFVFPDGSSEKYDKKHTFTLAGEHEIYASGTERLIVNYKGWKICPLVCYDLRFPVWARNTEDYDLLLYVANWPAPRVHAWDILLQARAIENMSYCIGVNRVGKDGENLDYVGHSAAYDGLGKRVSKTTSETEFSEEVILERSHLHEIRTQLKFLQDRDRFTLH</sequence>
<dbReference type="SUPFAM" id="SSF56317">
    <property type="entry name" value="Carbon-nitrogen hydrolase"/>
    <property type="match status" value="1"/>
</dbReference>
<dbReference type="CDD" id="cd07575">
    <property type="entry name" value="Xc-1258_like"/>
    <property type="match status" value="1"/>
</dbReference>
<dbReference type="InterPro" id="IPR052737">
    <property type="entry name" value="Omega-amidase_YafV"/>
</dbReference>
<dbReference type="AlphaFoldDB" id="A0A1H5J9Y1"/>
<keyword evidence="2 7" id="KW-0378">Hydrolase</keyword>
<dbReference type="PANTHER" id="PTHR47799">
    <property type="entry name" value="OMEGA-AMIDASE YAFV"/>
    <property type="match status" value="1"/>
</dbReference>
<dbReference type="GO" id="GO:0050152">
    <property type="term" value="F:omega-amidase activity"/>
    <property type="evidence" value="ECO:0007669"/>
    <property type="project" value="UniProtKB-EC"/>
</dbReference>
<dbReference type="STRING" id="390640.SAMN04488034_101674"/>
<dbReference type="Proteomes" id="UP000199448">
    <property type="component" value="Unassembled WGS sequence"/>
</dbReference>
<dbReference type="Pfam" id="PF00795">
    <property type="entry name" value="CN_hydrolase"/>
    <property type="match status" value="1"/>
</dbReference>
<dbReference type="NCBIfam" id="NF007757">
    <property type="entry name" value="PRK10438.1"/>
    <property type="match status" value="1"/>
</dbReference>
<proteinExistence type="inferred from homology"/>
<protein>
    <recommendedName>
        <fullName evidence="5">Omega-amidase YafV</fullName>
        <ecNumber evidence="3">3.5.1.3</ecNumber>
    </recommendedName>
</protein>
<evidence type="ECO:0000313" key="8">
    <source>
        <dbReference type="Proteomes" id="UP000199448"/>
    </source>
</evidence>
<dbReference type="Gene3D" id="3.60.110.10">
    <property type="entry name" value="Carbon-nitrogen hydrolase"/>
    <property type="match status" value="1"/>
</dbReference>
<accession>A0A1H5J9Y1</accession>
<evidence type="ECO:0000256" key="5">
    <source>
        <dbReference type="ARBA" id="ARBA00072139"/>
    </source>
</evidence>
<dbReference type="PANTHER" id="PTHR47799:SF1">
    <property type="entry name" value="OMEGA-AMIDASE YAFV"/>
    <property type="match status" value="1"/>
</dbReference>
<dbReference type="FunFam" id="3.60.110.10:FF:000004">
    <property type="entry name" value="Carbon-nitrogen hydrolase"/>
    <property type="match status" value="1"/>
</dbReference>
<keyword evidence="8" id="KW-1185">Reference proteome</keyword>
<dbReference type="EC" id="3.5.1.3" evidence="3"/>
<dbReference type="GO" id="GO:0106008">
    <property type="term" value="F:2-oxoglutaramate amidase activity"/>
    <property type="evidence" value="ECO:0007669"/>
    <property type="project" value="TreeGrafter"/>
</dbReference>
<evidence type="ECO:0000256" key="2">
    <source>
        <dbReference type="ARBA" id="ARBA00022801"/>
    </source>
</evidence>
<gene>
    <name evidence="7" type="ORF">SAMN04488034_101674</name>
</gene>
<name>A0A1H5J9Y1_9FLAO</name>
<comment type="similarity">
    <text evidence="1">Belongs to the carbon-nitrogen hydrolase superfamily. NIT1/NIT2 family.</text>
</comment>
<dbReference type="PROSITE" id="PS50263">
    <property type="entry name" value="CN_HYDROLASE"/>
    <property type="match status" value="1"/>
</dbReference>
<evidence type="ECO:0000256" key="4">
    <source>
        <dbReference type="ARBA" id="ARBA00052904"/>
    </source>
</evidence>
<organism evidence="7 8">
    <name type="scientific">Salinimicrobium catena</name>
    <dbReference type="NCBI Taxonomy" id="390640"/>
    <lineage>
        <taxon>Bacteria</taxon>
        <taxon>Pseudomonadati</taxon>
        <taxon>Bacteroidota</taxon>
        <taxon>Flavobacteriia</taxon>
        <taxon>Flavobacteriales</taxon>
        <taxon>Flavobacteriaceae</taxon>
        <taxon>Salinimicrobium</taxon>
    </lineage>
</organism>
<evidence type="ECO:0000259" key="6">
    <source>
        <dbReference type="PROSITE" id="PS50263"/>
    </source>
</evidence>
<dbReference type="InterPro" id="IPR003010">
    <property type="entry name" value="C-N_Hydrolase"/>
</dbReference>
<dbReference type="InterPro" id="IPR036526">
    <property type="entry name" value="C-N_Hydrolase_sf"/>
</dbReference>